<dbReference type="GO" id="GO:0005829">
    <property type="term" value="C:cytosol"/>
    <property type="evidence" value="ECO:0007669"/>
    <property type="project" value="TreeGrafter"/>
</dbReference>
<dbReference type="GO" id="GO:0043565">
    <property type="term" value="F:sequence-specific DNA binding"/>
    <property type="evidence" value="ECO:0007669"/>
    <property type="project" value="InterPro"/>
</dbReference>
<evidence type="ECO:0000256" key="2">
    <source>
        <dbReference type="ARBA" id="ARBA00023125"/>
    </source>
</evidence>
<dbReference type="EMBL" id="JAICBX010000002">
    <property type="protein sequence ID" value="MBW8638395.1"/>
    <property type="molecule type" value="Genomic_DNA"/>
</dbReference>
<dbReference type="PRINTS" id="PR00033">
    <property type="entry name" value="HTHASNC"/>
</dbReference>
<dbReference type="SUPFAM" id="SSF54909">
    <property type="entry name" value="Dimeric alpha+beta barrel"/>
    <property type="match status" value="1"/>
</dbReference>
<dbReference type="Gene3D" id="1.10.10.10">
    <property type="entry name" value="Winged helix-like DNA-binding domain superfamily/Winged helix DNA-binding domain"/>
    <property type="match status" value="1"/>
</dbReference>
<organism evidence="5 6">
    <name type="scientific">Flavimaribacter sediminis</name>
    <dbReference type="NCBI Taxonomy" id="2865987"/>
    <lineage>
        <taxon>Bacteria</taxon>
        <taxon>Pseudomonadati</taxon>
        <taxon>Pseudomonadota</taxon>
        <taxon>Alphaproteobacteria</taxon>
        <taxon>Hyphomicrobiales</taxon>
        <taxon>Rhizobiaceae</taxon>
        <taxon>Flavimaribacter</taxon>
    </lineage>
</organism>
<evidence type="ECO:0000313" key="6">
    <source>
        <dbReference type="Proteomes" id="UP001196509"/>
    </source>
</evidence>
<name>A0AAE2ZPD2_9HYPH</name>
<dbReference type="GO" id="GO:0006355">
    <property type="term" value="P:regulation of DNA-templated transcription"/>
    <property type="evidence" value="ECO:0007669"/>
    <property type="project" value="UniProtKB-ARBA"/>
</dbReference>
<dbReference type="Pfam" id="PF13412">
    <property type="entry name" value="HTH_24"/>
    <property type="match status" value="1"/>
</dbReference>
<dbReference type="PROSITE" id="PS50956">
    <property type="entry name" value="HTH_ASNC_2"/>
    <property type="match status" value="1"/>
</dbReference>
<keyword evidence="3" id="KW-0804">Transcription</keyword>
<dbReference type="Pfam" id="PF01037">
    <property type="entry name" value="AsnC_trans_reg"/>
    <property type="match status" value="1"/>
</dbReference>
<dbReference type="InterPro" id="IPR011008">
    <property type="entry name" value="Dimeric_a/b-barrel"/>
</dbReference>
<gene>
    <name evidence="5" type="ORF">K1W69_14455</name>
</gene>
<dbReference type="PANTHER" id="PTHR30154">
    <property type="entry name" value="LEUCINE-RESPONSIVE REGULATORY PROTEIN"/>
    <property type="match status" value="1"/>
</dbReference>
<dbReference type="InterPro" id="IPR036390">
    <property type="entry name" value="WH_DNA-bd_sf"/>
</dbReference>
<dbReference type="InterPro" id="IPR019888">
    <property type="entry name" value="Tscrpt_reg_AsnC-like"/>
</dbReference>
<dbReference type="InterPro" id="IPR036388">
    <property type="entry name" value="WH-like_DNA-bd_sf"/>
</dbReference>
<accession>A0AAE2ZPD2</accession>
<keyword evidence="2" id="KW-0238">DNA-binding</keyword>
<evidence type="ECO:0000313" key="5">
    <source>
        <dbReference type="EMBL" id="MBW8638395.1"/>
    </source>
</evidence>
<dbReference type="Gene3D" id="3.30.70.920">
    <property type="match status" value="1"/>
</dbReference>
<dbReference type="RefSeq" id="WP_220229020.1">
    <property type="nucleotide sequence ID" value="NZ_JAICBX010000002.1"/>
</dbReference>
<dbReference type="AlphaFoldDB" id="A0AAE2ZPD2"/>
<dbReference type="InterPro" id="IPR000485">
    <property type="entry name" value="AsnC-type_HTH_dom"/>
</dbReference>
<dbReference type="InterPro" id="IPR019885">
    <property type="entry name" value="Tscrpt_reg_HTH_AsnC-type_CS"/>
</dbReference>
<dbReference type="PROSITE" id="PS00519">
    <property type="entry name" value="HTH_ASNC_1"/>
    <property type="match status" value="1"/>
</dbReference>
<keyword evidence="1" id="KW-0805">Transcription regulation</keyword>
<dbReference type="InterPro" id="IPR019887">
    <property type="entry name" value="Tscrpt_reg_AsnC/Lrp_C"/>
</dbReference>
<dbReference type="GO" id="GO:0043200">
    <property type="term" value="P:response to amino acid"/>
    <property type="evidence" value="ECO:0007669"/>
    <property type="project" value="TreeGrafter"/>
</dbReference>
<dbReference type="InterPro" id="IPR011991">
    <property type="entry name" value="ArsR-like_HTH"/>
</dbReference>
<evidence type="ECO:0000256" key="3">
    <source>
        <dbReference type="ARBA" id="ARBA00023163"/>
    </source>
</evidence>
<dbReference type="CDD" id="cd00090">
    <property type="entry name" value="HTH_ARSR"/>
    <property type="match status" value="1"/>
</dbReference>
<reference evidence="5" key="1">
    <citation type="submission" date="2021-08" db="EMBL/GenBank/DDBJ databases">
        <title>Hoeflea bacterium WL0058 sp. nov., isolated from the sediment.</title>
        <authorList>
            <person name="Wang L."/>
            <person name="Zhang D."/>
        </authorList>
    </citation>
    <scope>NUCLEOTIDE SEQUENCE</scope>
    <source>
        <strain evidence="5">WL0058</strain>
    </source>
</reference>
<sequence length="160" mass="18055">MLRLDSIDLKILAVLQKEGRITKAALADRVNLTTTPCWERLRRLEKAGVISGYGARLSMKALGSASVIFMAAEIENHRSEDFRRFEQAILDNDHVTGCWAVGGGIDYLLRIVSKDVESYQQMVDEMLSSDIGLKRYYSYIMTKAIKEEPDVPLSLIADQR</sequence>
<dbReference type="SUPFAM" id="SSF46785">
    <property type="entry name" value="Winged helix' DNA-binding domain"/>
    <property type="match status" value="1"/>
</dbReference>
<feature type="domain" description="HTH asnC-type" evidence="4">
    <location>
        <begin position="4"/>
        <end position="65"/>
    </location>
</feature>
<dbReference type="Proteomes" id="UP001196509">
    <property type="component" value="Unassembled WGS sequence"/>
</dbReference>
<proteinExistence type="predicted"/>
<dbReference type="PANTHER" id="PTHR30154:SF34">
    <property type="entry name" value="TRANSCRIPTIONAL REGULATOR AZLB"/>
    <property type="match status" value="1"/>
</dbReference>
<evidence type="ECO:0000259" key="4">
    <source>
        <dbReference type="PROSITE" id="PS50956"/>
    </source>
</evidence>
<comment type="caution">
    <text evidence="5">The sequence shown here is derived from an EMBL/GenBank/DDBJ whole genome shotgun (WGS) entry which is preliminary data.</text>
</comment>
<keyword evidence="6" id="KW-1185">Reference proteome</keyword>
<protein>
    <submittedName>
        <fullName evidence="5">Lrp/AsnC family transcriptional regulator</fullName>
    </submittedName>
</protein>
<dbReference type="SMART" id="SM00344">
    <property type="entry name" value="HTH_ASNC"/>
    <property type="match status" value="1"/>
</dbReference>
<evidence type="ECO:0000256" key="1">
    <source>
        <dbReference type="ARBA" id="ARBA00023015"/>
    </source>
</evidence>